<keyword evidence="3" id="KW-1185">Reference proteome</keyword>
<feature type="transmembrane region" description="Helical" evidence="1">
    <location>
        <begin position="32"/>
        <end position="51"/>
    </location>
</feature>
<evidence type="ECO:0000313" key="2">
    <source>
        <dbReference type="EMBL" id="NKF21983.1"/>
    </source>
</evidence>
<name>A0A970B5R0_9GAMM</name>
<dbReference type="AlphaFoldDB" id="A0A970B5R0"/>
<organism evidence="2 3">
    <name type="scientific">Solimonas marina</name>
    <dbReference type="NCBI Taxonomy" id="2714601"/>
    <lineage>
        <taxon>Bacteria</taxon>
        <taxon>Pseudomonadati</taxon>
        <taxon>Pseudomonadota</taxon>
        <taxon>Gammaproteobacteria</taxon>
        <taxon>Nevskiales</taxon>
        <taxon>Nevskiaceae</taxon>
        <taxon>Solimonas</taxon>
    </lineage>
</organism>
<reference evidence="2" key="1">
    <citation type="submission" date="2020-03" db="EMBL/GenBank/DDBJ databases">
        <title>Solimonas marina sp. nov., isolated from deep seawater of the Pacific Ocean.</title>
        <authorList>
            <person name="Liu X."/>
            <person name="Lai Q."/>
            <person name="Sun F."/>
            <person name="Gai Y."/>
            <person name="Li G."/>
            <person name="Shao Z."/>
        </authorList>
    </citation>
    <scope>NUCLEOTIDE SEQUENCE</scope>
    <source>
        <strain evidence="2">C16B3</strain>
    </source>
</reference>
<keyword evidence="1" id="KW-0472">Membrane</keyword>
<proteinExistence type="predicted"/>
<protein>
    <submittedName>
        <fullName evidence="2">Uncharacterized protein</fullName>
    </submittedName>
</protein>
<sequence length="68" mass="7202">MKTFAYAAAAATPSIGAVAPRRRPARSQHLSLRTWTAALMLLLGAAALTDLSVDPAVRGALVEQMQLR</sequence>
<comment type="caution">
    <text evidence="2">The sequence shown here is derived from an EMBL/GenBank/DDBJ whole genome shotgun (WGS) entry which is preliminary data.</text>
</comment>
<dbReference type="RefSeq" id="WP_168147246.1">
    <property type="nucleotide sequence ID" value="NZ_JAAVXB010000003.1"/>
</dbReference>
<dbReference type="Proteomes" id="UP000653472">
    <property type="component" value="Unassembled WGS sequence"/>
</dbReference>
<keyword evidence="1" id="KW-0812">Transmembrane</keyword>
<dbReference type="EMBL" id="JAAVXB010000003">
    <property type="protein sequence ID" value="NKF21983.1"/>
    <property type="molecule type" value="Genomic_DNA"/>
</dbReference>
<gene>
    <name evidence="2" type="ORF">G7Y82_06605</name>
</gene>
<accession>A0A970B5R0</accession>
<evidence type="ECO:0000313" key="3">
    <source>
        <dbReference type="Proteomes" id="UP000653472"/>
    </source>
</evidence>
<keyword evidence="1" id="KW-1133">Transmembrane helix</keyword>
<evidence type="ECO:0000256" key="1">
    <source>
        <dbReference type="SAM" id="Phobius"/>
    </source>
</evidence>